<organism evidence="2 3">
    <name type="scientific">Trichonephila clavata</name>
    <name type="common">Joro spider</name>
    <name type="synonym">Nephila clavata</name>
    <dbReference type="NCBI Taxonomy" id="2740835"/>
    <lineage>
        <taxon>Eukaryota</taxon>
        <taxon>Metazoa</taxon>
        <taxon>Ecdysozoa</taxon>
        <taxon>Arthropoda</taxon>
        <taxon>Chelicerata</taxon>
        <taxon>Arachnida</taxon>
        <taxon>Araneae</taxon>
        <taxon>Araneomorphae</taxon>
        <taxon>Entelegynae</taxon>
        <taxon>Araneoidea</taxon>
        <taxon>Nephilidae</taxon>
        <taxon>Trichonephila</taxon>
    </lineage>
</organism>
<dbReference type="EMBL" id="BMAO01018947">
    <property type="protein sequence ID" value="GFR27342.1"/>
    <property type="molecule type" value="Genomic_DNA"/>
</dbReference>
<protein>
    <submittedName>
        <fullName evidence="2">Uncharacterized protein</fullName>
    </submittedName>
</protein>
<keyword evidence="3" id="KW-1185">Reference proteome</keyword>
<evidence type="ECO:0000256" key="1">
    <source>
        <dbReference type="SAM" id="MobiDB-lite"/>
    </source>
</evidence>
<dbReference type="OrthoDB" id="10280271at2759"/>
<comment type="caution">
    <text evidence="2">The sequence shown here is derived from an EMBL/GenBank/DDBJ whole genome shotgun (WGS) entry which is preliminary data.</text>
</comment>
<evidence type="ECO:0000313" key="3">
    <source>
        <dbReference type="Proteomes" id="UP000887116"/>
    </source>
</evidence>
<proteinExistence type="predicted"/>
<evidence type="ECO:0000313" key="2">
    <source>
        <dbReference type="EMBL" id="GFR27342.1"/>
    </source>
</evidence>
<dbReference type="AlphaFoldDB" id="A0A8X6M0D4"/>
<name>A0A8X6M0D4_TRICU</name>
<gene>
    <name evidence="2" type="ORF">TNCT_249301</name>
</gene>
<dbReference type="Proteomes" id="UP000887116">
    <property type="component" value="Unassembled WGS sequence"/>
</dbReference>
<sequence length="112" mass="13161">MKKKSVYAQGTTREEKGRRMGRKSILGKTVSTVRCAIRHQVLRLLLHYSLFNSCRLLLFGEREVDLSLLPRYIWGTTIFPDENGILRKNDPYWNVEFLLRSKCYGYLQGSFK</sequence>
<feature type="region of interest" description="Disordered" evidence="1">
    <location>
        <begin position="1"/>
        <end position="23"/>
    </location>
</feature>
<accession>A0A8X6M0D4</accession>
<reference evidence="2" key="1">
    <citation type="submission" date="2020-07" db="EMBL/GenBank/DDBJ databases">
        <title>Multicomponent nature underlies the extraordinary mechanical properties of spider dragline silk.</title>
        <authorList>
            <person name="Kono N."/>
            <person name="Nakamura H."/>
            <person name="Mori M."/>
            <person name="Yoshida Y."/>
            <person name="Ohtoshi R."/>
            <person name="Malay A.D."/>
            <person name="Moran D.A.P."/>
            <person name="Tomita M."/>
            <person name="Numata K."/>
            <person name="Arakawa K."/>
        </authorList>
    </citation>
    <scope>NUCLEOTIDE SEQUENCE</scope>
</reference>